<dbReference type="InterPro" id="IPR032807">
    <property type="entry name" value="GNVR"/>
</dbReference>
<accession>A0A6H2DMW4</accession>
<dbReference type="InterPro" id="IPR027417">
    <property type="entry name" value="P-loop_NTPase"/>
</dbReference>
<evidence type="ECO:0000313" key="7">
    <source>
        <dbReference type="Proteomes" id="UP000501600"/>
    </source>
</evidence>
<feature type="domain" description="Tyrosine-protein kinase G-rich" evidence="5">
    <location>
        <begin position="357"/>
        <end position="428"/>
    </location>
</feature>
<dbReference type="Proteomes" id="UP000501600">
    <property type="component" value="Chromosome"/>
</dbReference>
<protein>
    <submittedName>
        <fullName evidence="6">Polysaccharide biosynthesis tyrosine autokinase</fullName>
    </submittedName>
</protein>
<keyword evidence="4" id="KW-1133">Transmembrane helix</keyword>
<dbReference type="InterPro" id="IPR005702">
    <property type="entry name" value="Wzc-like_C"/>
</dbReference>
<dbReference type="InterPro" id="IPR050445">
    <property type="entry name" value="Bact_polysacc_biosynth/exp"/>
</dbReference>
<feature type="coiled-coil region" evidence="3">
    <location>
        <begin position="174"/>
        <end position="201"/>
    </location>
</feature>
<dbReference type="PANTHER" id="PTHR32309">
    <property type="entry name" value="TYROSINE-PROTEIN KINASE"/>
    <property type="match status" value="1"/>
</dbReference>
<keyword evidence="3" id="KW-0175">Coiled coil</keyword>
<keyword evidence="4" id="KW-0472">Membrane</keyword>
<keyword evidence="1" id="KW-0547">Nucleotide-binding</keyword>
<sequence>MRNKSLPDSGSLIERLDIEAILSSCRRYAGQFCVISVGLLAVVFLFTFLQTPKYEATAQIRIDTQVRPVLPSTELPSEPAAKIDQVIDTEVELLHNRALAYGVAKQFSGKKTPKISADTVVENITINRSGETSLININFWSDNPQTAAAVANAYAEIYLGQQIVAKRKAASQKNALLAERIDEMAVAVEDAERQVQNFKNSEDLMSVEGATLAEQSIASIDDALAKALAEEQAAIGRLGSAQGASARLAAARTPALEALLSRHAAAELDWKQARRIYRPDHPGYQAARAQVDQVASSLAEEELRAKTAFSARRDEELDRLRAEARAASGRRISLSGTVGTTKLALARTNSAKVQLDALERKAQAVRATYEVYLTRYQESTIEAGAEQTNVSIVSRAVAPLTPSKPNKVMNLILGSFLAVGMALSSVVALASMDSRLSTPAEIARKLGVRALPSLPEMASTLDKKTQVPPTLPPDLIAAGPGSAFAEQYRKLLGEIYHDQQADQAKIVLITSSLPDEGKTTSAVCLGRVAALTGLKAIVVDCDLRMPSLHRYCASGDSEIASEGQPDYHALAEYVGKDPLTDLELLILPGSGGSHAGQLGGQEMTALIAILRESHDLIILDGPPVLASSDVLALSNHCDTALLMCRWRSTALNAVEESLSILSRTNIPVAGVALSMVDWRKQAREGYGDPAFYSSQYGSYFQSGDESAA</sequence>
<proteinExistence type="predicted"/>
<dbReference type="GO" id="GO:0004713">
    <property type="term" value="F:protein tyrosine kinase activity"/>
    <property type="evidence" value="ECO:0007669"/>
    <property type="project" value="TreeGrafter"/>
</dbReference>
<dbReference type="PANTHER" id="PTHR32309:SF13">
    <property type="entry name" value="FERRIC ENTEROBACTIN TRANSPORT PROTEIN FEPE"/>
    <property type="match status" value="1"/>
</dbReference>
<name>A0A6H2DMW4_9SPHN</name>
<dbReference type="GO" id="GO:0005886">
    <property type="term" value="C:plasma membrane"/>
    <property type="evidence" value="ECO:0007669"/>
    <property type="project" value="TreeGrafter"/>
</dbReference>
<keyword evidence="6" id="KW-0808">Transferase</keyword>
<feature type="transmembrane region" description="Helical" evidence="4">
    <location>
        <begin position="28"/>
        <end position="49"/>
    </location>
</feature>
<dbReference type="CDD" id="cd05387">
    <property type="entry name" value="BY-kinase"/>
    <property type="match status" value="1"/>
</dbReference>
<evidence type="ECO:0000256" key="3">
    <source>
        <dbReference type="SAM" id="Coils"/>
    </source>
</evidence>
<evidence type="ECO:0000313" key="6">
    <source>
        <dbReference type="EMBL" id="QJB69694.1"/>
    </source>
</evidence>
<evidence type="ECO:0000259" key="5">
    <source>
        <dbReference type="Pfam" id="PF13807"/>
    </source>
</evidence>
<gene>
    <name evidence="6" type="ORF">HF685_10735</name>
</gene>
<dbReference type="KEGG" id="phao:HF685_10735"/>
<keyword evidence="7" id="KW-1185">Reference proteome</keyword>
<dbReference type="AlphaFoldDB" id="A0A6H2DMW4"/>
<keyword evidence="4" id="KW-0812">Transmembrane</keyword>
<dbReference type="SUPFAM" id="SSF52540">
    <property type="entry name" value="P-loop containing nucleoside triphosphate hydrolases"/>
    <property type="match status" value="1"/>
</dbReference>
<dbReference type="EMBL" id="CP051217">
    <property type="protein sequence ID" value="QJB69694.1"/>
    <property type="molecule type" value="Genomic_DNA"/>
</dbReference>
<reference evidence="6 7" key="1">
    <citation type="submission" date="2020-04" db="EMBL/GenBank/DDBJ databases">
        <title>Genome sequence for Sphingorhabdus sp. strain M1.</title>
        <authorList>
            <person name="Park S.-J."/>
        </authorList>
    </citation>
    <scope>NUCLEOTIDE SEQUENCE [LARGE SCALE GENOMIC DNA]</scope>
    <source>
        <strain evidence="6 7">JK6</strain>
    </source>
</reference>
<organism evidence="6 7">
    <name type="scientific">Parasphingorhabdus halotolerans</name>
    <dbReference type="NCBI Taxonomy" id="2725558"/>
    <lineage>
        <taxon>Bacteria</taxon>
        <taxon>Pseudomonadati</taxon>
        <taxon>Pseudomonadota</taxon>
        <taxon>Alphaproteobacteria</taxon>
        <taxon>Sphingomonadales</taxon>
        <taxon>Sphingomonadaceae</taxon>
        <taxon>Parasphingorhabdus</taxon>
    </lineage>
</organism>
<evidence type="ECO:0000256" key="4">
    <source>
        <dbReference type="SAM" id="Phobius"/>
    </source>
</evidence>
<dbReference type="Gene3D" id="3.40.50.300">
    <property type="entry name" value="P-loop containing nucleotide triphosphate hydrolases"/>
    <property type="match status" value="1"/>
</dbReference>
<feature type="coiled-coil region" evidence="3">
    <location>
        <begin position="348"/>
        <end position="375"/>
    </location>
</feature>
<dbReference type="Pfam" id="PF13807">
    <property type="entry name" value="GNVR"/>
    <property type="match status" value="1"/>
</dbReference>
<evidence type="ECO:0000256" key="2">
    <source>
        <dbReference type="ARBA" id="ARBA00022840"/>
    </source>
</evidence>
<evidence type="ECO:0000256" key="1">
    <source>
        <dbReference type="ARBA" id="ARBA00022741"/>
    </source>
</evidence>
<keyword evidence="2" id="KW-0067">ATP-binding</keyword>
<dbReference type="RefSeq" id="WP_168819901.1">
    <property type="nucleotide sequence ID" value="NZ_CP051217.1"/>
</dbReference>
<keyword evidence="6" id="KW-0418">Kinase</keyword>